<feature type="compositionally biased region" description="Polar residues" evidence="1">
    <location>
        <begin position="186"/>
        <end position="196"/>
    </location>
</feature>
<feature type="region of interest" description="Disordered" evidence="1">
    <location>
        <begin position="1"/>
        <end position="25"/>
    </location>
</feature>
<dbReference type="InterPro" id="IPR025486">
    <property type="entry name" value="DUF4378"/>
</dbReference>
<evidence type="ECO:0000259" key="3">
    <source>
        <dbReference type="Pfam" id="PF14383"/>
    </source>
</evidence>
<feature type="domain" description="DUF4378" evidence="2">
    <location>
        <begin position="599"/>
        <end position="766"/>
    </location>
</feature>
<feature type="region of interest" description="Disordered" evidence="1">
    <location>
        <begin position="530"/>
        <end position="586"/>
    </location>
</feature>
<feature type="domain" description="DUF3741" evidence="3">
    <location>
        <begin position="128"/>
        <end position="159"/>
    </location>
</feature>
<dbReference type="AlphaFoldDB" id="A0A9Q0FS70"/>
<dbReference type="Pfam" id="PF14383">
    <property type="entry name" value="VARLMGL"/>
    <property type="match status" value="1"/>
</dbReference>
<feature type="compositionally biased region" description="Low complexity" evidence="1">
    <location>
        <begin position="538"/>
        <end position="547"/>
    </location>
</feature>
<dbReference type="InterPro" id="IPR032795">
    <property type="entry name" value="DUF3741-assoc"/>
</dbReference>
<feature type="region of interest" description="Disordered" evidence="1">
    <location>
        <begin position="119"/>
        <end position="138"/>
    </location>
</feature>
<feature type="compositionally biased region" description="Basic and acidic residues" evidence="1">
    <location>
        <begin position="549"/>
        <end position="560"/>
    </location>
</feature>
<reference evidence="4" key="2">
    <citation type="journal article" date="2023" name="Plants (Basel)">
        <title>Annotation of the Turnera subulata (Passifloraceae) Draft Genome Reveals the S-Locus Evolved after the Divergence of Turneroideae from Passifloroideae in a Stepwise Manner.</title>
        <authorList>
            <person name="Henning P.M."/>
            <person name="Roalson E.H."/>
            <person name="Mir W."/>
            <person name="McCubbin A.G."/>
            <person name="Shore J.S."/>
        </authorList>
    </citation>
    <scope>NUCLEOTIDE SEQUENCE</scope>
    <source>
        <strain evidence="4">F60SS</strain>
    </source>
</reference>
<dbReference type="PANTHER" id="PTHR37751">
    <property type="entry name" value="LOW PROTEIN: M-PHASE INDUCER PHOSPHATASE-LIKE PROTEIN"/>
    <property type="match status" value="1"/>
</dbReference>
<protein>
    <recommendedName>
        <fullName evidence="6">DUF4378 domain-containing protein</fullName>
    </recommendedName>
</protein>
<reference evidence="4" key="1">
    <citation type="submission" date="2022-02" db="EMBL/GenBank/DDBJ databases">
        <authorList>
            <person name="Henning P.M."/>
            <person name="McCubbin A.G."/>
            <person name="Shore J.S."/>
        </authorList>
    </citation>
    <scope>NUCLEOTIDE SEQUENCE</scope>
    <source>
        <strain evidence="4">F60SS</strain>
        <tissue evidence="4">Leaves</tissue>
    </source>
</reference>
<accession>A0A9Q0FS70</accession>
<feature type="compositionally biased region" description="Low complexity" evidence="1">
    <location>
        <begin position="577"/>
        <end position="586"/>
    </location>
</feature>
<dbReference type="Proteomes" id="UP001141552">
    <property type="component" value="Unassembled WGS sequence"/>
</dbReference>
<dbReference type="PANTHER" id="PTHR37751:SF1">
    <property type="entry name" value="LOW PROTEIN: M-PHASE INDUCER PHOSPHATASE-LIKE PROTEIN"/>
    <property type="match status" value="1"/>
</dbReference>
<sequence length="792" mass="88338">MGKEWSRGGAKSSKKGGGGGRREGDNATAPGCMCSMFQIFDFYQFPFTNLHQQQPSSAQTTNSFLPDEQLPPIPKGSEAPRNSLELEEPSLPVNIHEDDTLNIPIGIHIKTKGNTRLTVHGAANDSSSSSDISSSPATKTPTLVARLMGLDLLPDQSSSPRLSSSSTLGTPHHEATKSHLLHHPLRSQQYPLQTKLTGHRRSLDSDTRSTRSLPETPRISSARRSDVEHRLSLQINKENMSTSSEEMGLSRFSSLKRKQPKAEEESRSPGHYARQIVKQVKESVSRKVGLDITNTAVRNREQGRRDQELLVSQLKSKKLSQAMSSRAINNADVSSSGKHYSLSTSSSSSPRLKSLDQKSKPPITSTVNPVLFNKDHDISRPQKQPLLTSLQVNILSSQTTKDSSFYNKPSLEPVQEYDHHHQHQYHHRQRQTKKCKKVTEERFGPPPPRLKKLPQTPNVIRKKQEEPFVRPTTPPRANINPHDKKCKKTPLSNELLHNISTVPTLLPVKKDPTPPATKLPQSNNIKVLADAQESKRGSQLSSCSSQSYKTDKLHSRDNWDNKNNINNNHHPRDRSNGAAAAATAPCTATAGGPGGVEYHEYVTRILRRTGIDKDTPVSCTSWFSPSHPLDPSIFYLLEPLATGEKYGVGHQLGHRCNRKLLFHLVDEVLVDILRPFIKMRPWVGSSIMGQSYFISGHMKGSHLIEMLCSRIRDFPCSSCQVLEDIDALIDKDLPDLWVENEAAFEEEGEGIVMEIEKDIIDTLVQEAALALYEDYNHRDIKMRHLSLGLGLL</sequence>
<feature type="compositionally biased region" description="Polar residues" evidence="1">
    <location>
        <begin position="322"/>
        <end position="333"/>
    </location>
</feature>
<evidence type="ECO:0000259" key="2">
    <source>
        <dbReference type="Pfam" id="PF14309"/>
    </source>
</evidence>
<feature type="region of interest" description="Disordered" evidence="1">
    <location>
        <begin position="321"/>
        <end position="368"/>
    </location>
</feature>
<comment type="caution">
    <text evidence="4">The sequence shown here is derived from an EMBL/GenBank/DDBJ whole genome shotgun (WGS) entry which is preliminary data.</text>
</comment>
<keyword evidence="5" id="KW-1185">Reference proteome</keyword>
<name>A0A9Q0FS70_9ROSI</name>
<dbReference type="Pfam" id="PF14309">
    <property type="entry name" value="DUF4378"/>
    <property type="match status" value="1"/>
</dbReference>
<feature type="compositionally biased region" description="Low complexity" evidence="1">
    <location>
        <begin position="334"/>
        <end position="352"/>
    </location>
</feature>
<evidence type="ECO:0000313" key="5">
    <source>
        <dbReference type="Proteomes" id="UP001141552"/>
    </source>
</evidence>
<proteinExistence type="predicted"/>
<feature type="compositionally biased region" description="Polar residues" evidence="1">
    <location>
        <begin position="53"/>
        <end position="64"/>
    </location>
</feature>
<feature type="compositionally biased region" description="Polar residues" evidence="1">
    <location>
        <begin position="233"/>
        <end position="245"/>
    </location>
</feature>
<dbReference type="OrthoDB" id="1939700at2759"/>
<feature type="compositionally biased region" description="Low complexity" evidence="1">
    <location>
        <begin position="154"/>
        <end position="170"/>
    </location>
</feature>
<feature type="region of interest" description="Disordered" evidence="1">
    <location>
        <begin position="154"/>
        <end position="274"/>
    </location>
</feature>
<feature type="region of interest" description="Disordered" evidence="1">
    <location>
        <begin position="465"/>
        <end position="484"/>
    </location>
</feature>
<feature type="region of interest" description="Disordered" evidence="1">
    <location>
        <begin position="505"/>
        <end position="524"/>
    </location>
</feature>
<gene>
    <name evidence="4" type="ORF">Tsubulata_031904</name>
</gene>
<organism evidence="4 5">
    <name type="scientific">Turnera subulata</name>
    <dbReference type="NCBI Taxonomy" id="218843"/>
    <lineage>
        <taxon>Eukaryota</taxon>
        <taxon>Viridiplantae</taxon>
        <taxon>Streptophyta</taxon>
        <taxon>Embryophyta</taxon>
        <taxon>Tracheophyta</taxon>
        <taxon>Spermatophyta</taxon>
        <taxon>Magnoliopsida</taxon>
        <taxon>eudicotyledons</taxon>
        <taxon>Gunneridae</taxon>
        <taxon>Pentapetalae</taxon>
        <taxon>rosids</taxon>
        <taxon>fabids</taxon>
        <taxon>Malpighiales</taxon>
        <taxon>Passifloraceae</taxon>
        <taxon>Turnera</taxon>
    </lineage>
</organism>
<dbReference type="EMBL" id="JAKUCV010004036">
    <property type="protein sequence ID" value="KAJ4836710.1"/>
    <property type="molecule type" value="Genomic_DNA"/>
</dbReference>
<evidence type="ECO:0000313" key="4">
    <source>
        <dbReference type="EMBL" id="KAJ4836710.1"/>
    </source>
</evidence>
<evidence type="ECO:0008006" key="6">
    <source>
        <dbReference type="Google" id="ProtNLM"/>
    </source>
</evidence>
<evidence type="ECO:0000256" key="1">
    <source>
        <dbReference type="SAM" id="MobiDB-lite"/>
    </source>
</evidence>
<feature type="compositionally biased region" description="Low complexity" evidence="1">
    <location>
        <begin position="125"/>
        <end position="135"/>
    </location>
</feature>
<feature type="region of interest" description="Disordered" evidence="1">
    <location>
        <begin position="53"/>
        <end position="82"/>
    </location>
</feature>